<dbReference type="PRINTS" id="PR00322">
    <property type="entry name" value="G10"/>
</dbReference>
<sequence>MPKIRTLRTRKPPEGWDLIEPALEEFTKQMREIEVAPSESRRKVEMLRPIHQLNHQRSKYIYNLFYKKHEISRELYEYCLQEKYADPVLIAKWKKPGFEKLCCLMCIQKTNQNFSTSCICRVPKDKLDENRLFECRHCGCRGCSSGD</sequence>
<dbReference type="GO" id="GO:0000398">
    <property type="term" value="P:mRNA splicing, via spliceosome"/>
    <property type="evidence" value="ECO:0007669"/>
    <property type="project" value="TreeGrafter"/>
</dbReference>
<dbReference type="OrthoDB" id="277109at2759"/>
<evidence type="ECO:0008006" key="6">
    <source>
        <dbReference type="Google" id="ProtNLM"/>
    </source>
</evidence>
<protein>
    <recommendedName>
        <fullName evidence="6">G10 protein</fullName>
    </recommendedName>
</protein>
<dbReference type="InterPro" id="IPR001748">
    <property type="entry name" value="BUD31"/>
</dbReference>
<dbReference type="PROSITE" id="PS00998">
    <property type="entry name" value="G10_2"/>
    <property type="match status" value="1"/>
</dbReference>
<dbReference type="GO" id="GO:0005681">
    <property type="term" value="C:spliceosomal complex"/>
    <property type="evidence" value="ECO:0007669"/>
    <property type="project" value="TreeGrafter"/>
</dbReference>
<dbReference type="PANTHER" id="PTHR19411:SF0">
    <property type="entry name" value="PROTEIN BUD31 HOMOLOG"/>
    <property type="match status" value="1"/>
</dbReference>
<dbReference type="AlphaFoldDB" id="A0A1R2BFH8"/>
<comment type="caution">
    <text evidence="4">The sequence shown here is derived from an EMBL/GenBank/DDBJ whole genome shotgun (WGS) entry which is preliminary data.</text>
</comment>
<organism evidence="4 5">
    <name type="scientific">Stentor coeruleus</name>
    <dbReference type="NCBI Taxonomy" id="5963"/>
    <lineage>
        <taxon>Eukaryota</taxon>
        <taxon>Sar</taxon>
        <taxon>Alveolata</taxon>
        <taxon>Ciliophora</taxon>
        <taxon>Postciliodesmatophora</taxon>
        <taxon>Heterotrichea</taxon>
        <taxon>Heterotrichida</taxon>
        <taxon>Stentoridae</taxon>
        <taxon>Stentor</taxon>
    </lineage>
</organism>
<proteinExistence type="inferred from homology"/>
<comment type="subcellular location">
    <subcellularLocation>
        <location evidence="1">Nucleus</location>
    </subcellularLocation>
</comment>
<evidence type="ECO:0000313" key="5">
    <source>
        <dbReference type="Proteomes" id="UP000187209"/>
    </source>
</evidence>
<keyword evidence="5" id="KW-1185">Reference proteome</keyword>
<gene>
    <name evidence="4" type="ORF">SteCoe_25366</name>
</gene>
<dbReference type="PANTHER" id="PTHR19411">
    <property type="entry name" value="PROTEIN BUD31-RELATED"/>
    <property type="match status" value="1"/>
</dbReference>
<dbReference type="Pfam" id="PF01125">
    <property type="entry name" value="BUD31"/>
    <property type="match status" value="1"/>
</dbReference>
<evidence type="ECO:0000313" key="4">
    <source>
        <dbReference type="EMBL" id="OMJ75480.1"/>
    </source>
</evidence>
<dbReference type="InterPro" id="IPR018230">
    <property type="entry name" value="BUD31/G10-rel_CS"/>
</dbReference>
<evidence type="ECO:0000256" key="2">
    <source>
        <dbReference type="ARBA" id="ARBA00005287"/>
    </source>
</evidence>
<reference evidence="4 5" key="1">
    <citation type="submission" date="2016-11" db="EMBL/GenBank/DDBJ databases">
        <title>The macronuclear genome of Stentor coeruleus: a giant cell with tiny introns.</title>
        <authorList>
            <person name="Slabodnick M."/>
            <person name="Ruby J.G."/>
            <person name="Reiff S.B."/>
            <person name="Swart E.C."/>
            <person name="Gosai S."/>
            <person name="Prabakaran S."/>
            <person name="Witkowska E."/>
            <person name="Larue G.E."/>
            <person name="Fisher S."/>
            <person name="Freeman R.M."/>
            <person name="Gunawardena J."/>
            <person name="Chu W."/>
            <person name="Stover N.A."/>
            <person name="Gregory B.D."/>
            <person name="Nowacki M."/>
            <person name="Derisi J."/>
            <person name="Roy S.W."/>
            <person name="Marshall W.F."/>
            <person name="Sood P."/>
        </authorList>
    </citation>
    <scope>NUCLEOTIDE SEQUENCE [LARGE SCALE GENOMIC DNA]</scope>
    <source>
        <strain evidence="4">WM001</strain>
    </source>
</reference>
<dbReference type="EMBL" id="MPUH01000688">
    <property type="protein sequence ID" value="OMJ75480.1"/>
    <property type="molecule type" value="Genomic_DNA"/>
</dbReference>
<comment type="similarity">
    <text evidence="2">Belongs to the BUD31 (G10) family.</text>
</comment>
<accession>A0A1R2BFH8</accession>
<keyword evidence="3" id="KW-0539">Nucleus</keyword>
<evidence type="ECO:0000256" key="1">
    <source>
        <dbReference type="ARBA" id="ARBA00004123"/>
    </source>
</evidence>
<dbReference type="Proteomes" id="UP000187209">
    <property type="component" value="Unassembled WGS sequence"/>
</dbReference>
<evidence type="ECO:0000256" key="3">
    <source>
        <dbReference type="ARBA" id="ARBA00023242"/>
    </source>
</evidence>
<name>A0A1R2BFH8_9CILI</name>